<evidence type="ECO:0000256" key="1">
    <source>
        <dbReference type="SAM" id="MobiDB-lite"/>
    </source>
</evidence>
<dbReference type="Proteomes" id="UP001500483">
    <property type="component" value="Unassembled WGS sequence"/>
</dbReference>
<gene>
    <name evidence="2" type="ORF">GCM10020366_71570</name>
</gene>
<comment type="caution">
    <text evidence="2">The sequence shown here is derived from an EMBL/GenBank/DDBJ whole genome shotgun (WGS) entry which is preliminary data.</text>
</comment>
<protein>
    <submittedName>
        <fullName evidence="2">Uncharacterized protein</fullName>
    </submittedName>
</protein>
<accession>A0ABP6S397</accession>
<feature type="region of interest" description="Disordered" evidence="1">
    <location>
        <begin position="1"/>
        <end position="44"/>
    </location>
</feature>
<sequence>MLGAVGRRSRSDEDDPAPKEKPVGDANAQIDEIINGLREERKIR</sequence>
<evidence type="ECO:0000313" key="2">
    <source>
        <dbReference type="EMBL" id="GAA3366781.1"/>
    </source>
</evidence>
<dbReference type="RefSeq" id="WP_344931641.1">
    <property type="nucleotide sequence ID" value="NZ_BAAAYK010000046.1"/>
</dbReference>
<proteinExistence type="predicted"/>
<reference evidence="3" key="1">
    <citation type="journal article" date="2019" name="Int. J. Syst. Evol. Microbiol.">
        <title>The Global Catalogue of Microorganisms (GCM) 10K type strain sequencing project: providing services to taxonomists for standard genome sequencing and annotation.</title>
        <authorList>
            <consortium name="The Broad Institute Genomics Platform"/>
            <consortium name="The Broad Institute Genome Sequencing Center for Infectious Disease"/>
            <person name="Wu L."/>
            <person name="Ma J."/>
        </authorList>
    </citation>
    <scope>NUCLEOTIDE SEQUENCE [LARGE SCALE GENOMIC DNA]</scope>
    <source>
        <strain evidence="3">JCM 9687</strain>
    </source>
</reference>
<evidence type="ECO:0000313" key="3">
    <source>
        <dbReference type="Proteomes" id="UP001500483"/>
    </source>
</evidence>
<keyword evidence="3" id="KW-1185">Reference proteome</keyword>
<organism evidence="2 3">
    <name type="scientific">Saccharopolyspora gregorii</name>
    <dbReference type="NCBI Taxonomy" id="33914"/>
    <lineage>
        <taxon>Bacteria</taxon>
        <taxon>Bacillati</taxon>
        <taxon>Actinomycetota</taxon>
        <taxon>Actinomycetes</taxon>
        <taxon>Pseudonocardiales</taxon>
        <taxon>Pseudonocardiaceae</taxon>
        <taxon>Saccharopolyspora</taxon>
    </lineage>
</organism>
<name>A0ABP6S397_9PSEU</name>
<dbReference type="EMBL" id="BAAAYK010000046">
    <property type="protein sequence ID" value="GAA3366781.1"/>
    <property type="molecule type" value="Genomic_DNA"/>
</dbReference>